<dbReference type="eggNOG" id="KOG0238">
    <property type="taxonomic scope" value="Eukaryota"/>
</dbReference>
<gene>
    <name evidence="3 5 6" type="ORF">SRAE_2000449800</name>
</gene>
<keyword evidence="1" id="KW-0092">Biotin</keyword>
<dbReference type="GeneID" id="36382223"/>
<evidence type="ECO:0000313" key="6">
    <source>
        <dbReference type="WormBase" id="SRAE_2000449800"/>
    </source>
</evidence>
<evidence type="ECO:0000259" key="2">
    <source>
        <dbReference type="PROSITE" id="PS50968"/>
    </source>
</evidence>
<reference evidence="3 4" key="1">
    <citation type="submission" date="2014-09" db="EMBL/GenBank/DDBJ databases">
        <authorList>
            <person name="Martin A.A."/>
        </authorList>
    </citation>
    <scope>NUCLEOTIDE SEQUENCE</scope>
    <source>
        <strain evidence="4">ED321</strain>
        <strain evidence="3">ED321 Heterogonic</strain>
    </source>
</reference>
<dbReference type="WormBase" id="SRAE_2000449800">
    <property type="protein sequence ID" value="SRP02270"/>
    <property type="gene ID" value="WBGene00264730"/>
</dbReference>
<protein>
    <submittedName>
        <fullName evidence="3 5">Biotin/lipoyl attachment domain and Single hybrid motif domain-containing protein</fullName>
    </submittedName>
</protein>
<dbReference type="AlphaFoldDB" id="A0A090LJ54"/>
<evidence type="ECO:0000313" key="4">
    <source>
        <dbReference type="Proteomes" id="UP000035682"/>
    </source>
</evidence>
<dbReference type="InterPro" id="IPR011053">
    <property type="entry name" value="Single_hybrid_motif"/>
</dbReference>
<dbReference type="CDD" id="cd06850">
    <property type="entry name" value="biotinyl_domain"/>
    <property type="match status" value="1"/>
</dbReference>
<proteinExistence type="predicted"/>
<dbReference type="OMA" id="MENEIMC"/>
<dbReference type="InterPro" id="IPR050709">
    <property type="entry name" value="Biotin_Carboxyl_Carrier/Decarb"/>
</dbReference>
<dbReference type="SUPFAM" id="SSF51230">
    <property type="entry name" value="Single hybrid motif"/>
    <property type="match status" value="1"/>
</dbReference>
<reference evidence="5" key="2">
    <citation type="submission" date="2020-12" db="UniProtKB">
        <authorList>
            <consortium name="WormBaseParasite"/>
        </authorList>
    </citation>
    <scope>IDENTIFICATION</scope>
</reference>
<dbReference type="OrthoDB" id="196847at2759"/>
<accession>A0A090LJ54</accession>
<dbReference type="Proteomes" id="UP000035682">
    <property type="component" value="Unplaced"/>
</dbReference>
<dbReference type="InterPro" id="IPR000089">
    <property type="entry name" value="Biotin_lipoyl"/>
</dbReference>
<dbReference type="Gene3D" id="2.40.50.100">
    <property type="match status" value="1"/>
</dbReference>
<dbReference type="WBParaSite" id="SRAE_2000449800.1">
    <property type="protein sequence ID" value="SRAE_2000449800.1"/>
    <property type="gene ID" value="WBGene00264730"/>
</dbReference>
<dbReference type="Pfam" id="PF00364">
    <property type="entry name" value="Biotin_lipoyl"/>
    <property type="match status" value="1"/>
</dbReference>
<evidence type="ECO:0000256" key="1">
    <source>
        <dbReference type="ARBA" id="ARBA00023267"/>
    </source>
</evidence>
<keyword evidence="4" id="KW-1185">Reference proteome</keyword>
<dbReference type="CTD" id="36382223"/>
<dbReference type="EMBL" id="LN609529">
    <property type="protein sequence ID" value="CEF69852.1"/>
    <property type="molecule type" value="Genomic_DNA"/>
</dbReference>
<dbReference type="STRING" id="34506.A0A090LJ54"/>
<feature type="domain" description="Lipoyl-binding" evidence="2">
    <location>
        <begin position="5"/>
        <end position="83"/>
    </location>
</feature>
<evidence type="ECO:0000313" key="5">
    <source>
        <dbReference type="WBParaSite" id="SRAE_2000449800.1"/>
    </source>
</evidence>
<organism evidence="3">
    <name type="scientific">Strongyloides ratti</name>
    <name type="common">Parasitic roundworm</name>
    <dbReference type="NCBI Taxonomy" id="34506"/>
    <lineage>
        <taxon>Eukaryota</taxon>
        <taxon>Metazoa</taxon>
        <taxon>Ecdysozoa</taxon>
        <taxon>Nematoda</taxon>
        <taxon>Chromadorea</taxon>
        <taxon>Rhabditida</taxon>
        <taxon>Tylenchina</taxon>
        <taxon>Panagrolaimomorpha</taxon>
        <taxon>Strongyloidoidea</taxon>
        <taxon>Strongyloididae</taxon>
        <taxon>Strongyloides</taxon>
    </lineage>
</organism>
<dbReference type="RefSeq" id="XP_024509051.1">
    <property type="nucleotide sequence ID" value="XM_024643376.1"/>
</dbReference>
<dbReference type="PROSITE" id="PS50968">
    <property type="entry name" value="BIOTINYL_LIPOYL"/>
    <property type="match status" value="1"/>
</dbReference>
<name>A0A090LJ54_STRRB</name>
<dbReference type="PANTHER" id="PTHR45266">
    <property type="entry name" value="OXALOACETATE DECARBOXYLASE ALPHA CHAIN"/>
    <property type="match status" value="1"/>
</dbReference>
<sequence>MTSSTTEISNNIKSFTILSPKPGRIENIKVKKGDLVNEGQELIVIQTMKMQNSLFAIKNGKVKNVNCKVGDTVGEGEILIEIE</sequence>
<evidence type="ECO:0000313" key="3">
    <source>
        <dbReference type="EMBL" id="CEF69852.1"/>
    </source>
</evidence>
<dbReference type="PANTHER" id="PTHR45266:SF3">
    <property type="entry name" value="OXALOACETATE DECARBOXYLASE ALPHA CHAIN"/>
    <property type="match status" value="1"/>
</dbReference>